<dbReference type="Proteomes" id="UP000032721">
    <property type="component" value="Chromosome"/>
</dbReference>
<evidence type="ECO:0000313" key="3">
    <source>
        <dbReference type="Proteomes" id="UP000032721"/>
    </source>
</evidence>
<dbReference type="KEGG" id="xdo:XDD1_2356"/>
<dbReference type="AlphaFoldDB" id="A0A068QVZ8"/>
<evidence type="ECO:0000313" key="4">
    <source>
        <dbReference type="Proteomes" id="UP000324170"/>
    </source>
</evidence>
<reference evidence="1 3" key="1">
    <citation type="submission" date="2013-07" db="EMBL/GenBank/DDBJ databases">
        <authorList>
            <person name="Genoscope - CEA"/>
        </authorList>
    </citation>
    <scope>NUCLEOTIDE SEQUENCE [LARGE SCALE GENOMIC DNA]</scope>
    <source>
        <strain evidence="1">FRM16</strain>
        <strain evidence="3">FRM16 / DSM 17909</strain>
    </source>
</reference>
<evidence type="ECO:0000313" key="1">
    <source>
        <dbReference type="EMBL" id="CDG18055.1"/>
    </source>
</evidence>
<proteinExistence type="predicted"/>
<dbReference type="EMBL" id="VNHN01000029">
    <property type="protein sequence ID" value="TYP05679.1"/>
    <property type="molecule type" value="Genomic_DNA"/>
</dbReference>
<name>A0A068QVZ8_9GAMM</name>
<keyword evidence="4" id="KW-1185">Reference proteome</keyword>
<dbReference type="EMBL" id="FO704550">
    <property type="protein sequence ID" value="CDG18055.1"/>
    <property type="molecule type" value="Genomic_DNA"/>
</dbReference>
<sequence length="58" mass="6529">MEGCNHQSGDGDKGKRVNTSLGDKHRVLIVDETGFIKKACIRGRLAKHFKWLYRGKTA</sequence>
<dbReference type="HOGENOM" id="CLU_2978278_0_0_6"/>
<dbReference type="Proteomes" id="UP000324170">
    <property type="component" value="Unassembled WGS sequence"/>
</dbReference>
<gene>
    <name evidence="2" type="ORF">LY16_02052</name>
    <name evidence="1" type="ORF">XDD1_2356</name>
</gene>
<reference evidence="2 4" key="2">
    <citation type="submission" date="2019-07" db="EMBL/GenBank/DDBJ databases">
        <title>Genomic Encyclopedia of Type Strains, Phase I: the one thousand microbial genomes (KMG-I) project.</title>
        <authorList>
            <person name="Kyrpides N."/>
        </authorList>
    </citation>
    <scope>NUCLEOTIDE SEQUENCE [LARGE SCALE GENOMIC DNA]</scope>
    <source>
        <strain evidence="2 4">DSM 17909</strain>
    </source>
</reference>
<organism evidence="1 3">
    <name type="scientific">Xenorhabdus doucetiae</name>
    <dbReference type="NCBI Taxonomy" id="351671"/>
    <lineage>
        <taxon>Bacteria</taxon>
        <taxon>Pseudomonadati</taxon>
        <taxon>Pseudomonadota</taxon>
        <taxon>Gammaproteobacteria</taxon>
        <taxon>Enterobacterales</taxon>
        <taxon>Morganellaceae</taxon>
        <taxon>Xenorhabdus</taxon>
    </lineage>
</organism>
<protein>
    <submittedName>
        <fullName evidence="1">Uncharacterized protein</fullName>
    </submittedName>
</protein>
<accession>A0A068QVZ8</accession>
<evidence type="ECO:0000313" key="2">
    <source>
        <dbReference type="EMBL" id="TYP05679.1"/>
    </source>
</evidence>